<sequence length="263" mass="29033">MKKKANTDKKKFTPYWLLSILALCVFFGGWYLLTCSPSSIIPTPVDVVTRFFEVLREPIANVPIWEHILVSLRRVFGAFLAAAVLGILFGVLLGWFKTFRKIFYPLYNLLRPIPPIAWIPIIVLLFGIGELPKMIIVFIGAFTPIVFNTYSAVLMVDPLVLNAGIVLGANERQLLFQVALPDCIPSIIAGLKTAMSIAWMCVVAAEMIVSRAGVGFLINRGMENSDTALVMVSMVVIAAVSATITFVLNKLEEVLCPWLTIGK</sequence>
<keyword evidence="3" id="KW-1003">Cell membrane</keyword>
<keyword evidence="5 7" id="KW-1133">Transmembrane helix</keyword>
<dbReference type="EMBL" id="DVGA01000024">
    <property type="protein sequence ID" value="HIQ77987.1"/>
    <property type="molecule type" value="Genomic_DNA"/>
</dbReference>
<feature type="transmembrane region" description="Helical" evidence="7">
    <location>
        <begin position="108"/>
        <end position="128"/>
    </location>
</feature>
<feature type="transmembrane region" description="Helical" evidence="7">
    <location>
        <begin position="75"/>
        <end position="96"/>
    </location>
</feature>
<dbReference type="InterPro" id="IPR035906">
    <property type="entry name" value="MetI-like_sf"/>
</dbReference>
<evidence type="ECO:0000256" key="6">
    <source>
        <dbReference type="ARBA" id="ARBA00023136"/>
    </source>
</evidence>
<comment type="caution">
    <text evidence="9">The sequence shown here is derived from an EMBL/GenBank/DDBJ whole genome shotgun (WGS) entry which is preliminary data.</text>
</comment>
<feature type="transmembrane region" description="Helical" evidence="7">
    <location>
        <begin position="134"/>
        <end position="153"/>
    </location>
</feature>
<gene>
    <name evidence="9" type="ORF">IAB77_01855</name>
</gene>
<reference evidence="9" key="1">
    <citation type="submission" date="2020-10" db="EMBL/GenBank/DDBJ databases">
        <authorList>
            <person name="Gilroy R."/>
        </authorList>
    </citation>
    <scope>NUCLEOTIDE SEQUENCE</scope>
    <source>
        <strain evidence="9">ChiBcolR7-354</strain>
    </source>
</reference>
<dbReference type="InterPro" id="IPR000515">
    <property type="entry name" value="MetI-like"/>
</dbReference>
<dbReference type="PROSITE" id="PS50928">
    <property type="entry name" value="ABC_TM1"/>
    <property type="match status" value="1"/>
</dbReference>
<keyword evidence="2 7" id="KW-0813">Transport</keyword>
<organism evidence="9 10">
    <name type="scientific">Candidatus Scatomorpha intestinavium</name>
    <dbReference type="NCBI Taxonomy" id="2840922"/>
    <lineage>
        <taxon>Bacteria</taxon>
        <taxon>Bacillati</taxon>
        <taxon>Bacillota</taxon>
        <taxon>Clostridia</taxon>
        <taxon>Eubacteriales</taxon>
        <taxon>Candidatus Scatomorpha</taxon>
    </lineage>
</organism>
<evidence type="ECO:0000256" key="2">
    <source>
        <dbReference type="ARBA" id="ARBA00022448"/>
    </source>
</evidence>
<dbReference type="PANTHER" id="PTHR30151:SF0">
    <property type="entry name" value="ABC TRANSPORTER PERMEASE PROTEIN MJ0413-RELATED"/>
    <property type="match status" value="1"/>
</dbReference>
<dbReference type="GO" id="GO:0055085">
    <property type="term" value="P:transmembrane transport"/>
    <property type="evidence" value="ECO:0007669"/>
    <property type="project" value="InterPro"/>
</dbReference>
<comment type="subcellular location">
    <subcellularLocation>
        <location evidence="1 7">Cell membrane</location>
        <topology evidence="1 7">Multi-pass membrane protein</topology>
    </subcellularLocation>
</comment>
<evidence type="ECO:0000256" key="3">
    <source>
        <dbReference type="ARBA" id="ARBA00022475"/>
    </source>
</evidence>
<feature type="transmembrane region" description="Helical" evidence="7">
    <location>
        <begin position="12"/>
        <end position="33"/>
    </location>
</feature>
<keyword evidence="4 7" id="KW-0812">Transmembrane</keyword>
<dbReference type="PANTHER" id="PTHR30151">
    <property type="entry name" value="ALKANE SULFONATE ABC TRANSPORTER-RELATED, MEMBRANE SUBUNIT"/>
    <property type="match status" value="1"/>
</dbReference>
<evidence type="ECO:0000256" key="1">
    <source>
        <dbReference type="ARBA" id="ARBA00004651"/>
    </source>
</evidence>
<dbReference type="Pfam" id="PF00528">
    <property type="entry name" value="BPD_transp_1"/>
    <property type="match status" value="1"/>
</dbReference>
<feature type="transmembrane region" description="Helical" evidence="7">
    <location>
        <begin position="197"/>
        <end position="217"/>
    </location>
</feature>
<evidence type="ECO:0000256" key="5">
    <source>
        <dbReference type="ARBA" id="ARBA00022989"/>
    </source>
</evidence>
<evidence type="ECO:0000313" key="9">
    <source>
        <dbReference type="EMBL" id="HIQ77987.1"/>
    </source>
</evidence>
<dbReference type="Gene3D" id="1.10.3720.10">
    <property type="entry name" value="MetI-like"/>
    <property type="match status" value="1"/>
</dbReference>
<name>A0A9D0ZDA8_9FIRM</name>
<feature type="transmembrane region" description="Helical" evidence="7">
    <location>
        <begin position="229"/>
        <end position="248"/>
    </location>
</feature>
<accession>A0A9D0ZDA8</accession>
<dbReference type="AlphaFoldDB" id="A0A9D0ZDA8"/>
<proteinExistence type="inferred from homology"/>
<keyword evidence="6 7" id="KW-0472">Membrane</keyword>
<reference evidence="9" key="2">
    <citation type="journal article" date="2021" name="PeerJ">
        <title>Extensive microbial diversity within the chicken gut microbiome revealed by metagenomics and culture.</title>
        <authorList>
            <person name="Gilroy R."/>
            <person name="Ravi A."/>
            <person name="Getino M."/>
            <person name="Pursley I."/>
            <person name="Horton D.L."/>
            <person name="Alikhan N.F."/>
            <person name="Baker D."/>
            <person name="Gharbi K."/>
            <person name="Hall N."/>
            <person name="Watson M."/>
            <person name="Adriaenssens E.M."/>
            <person name="Foster-Nyarko E."/>
            <person name="Jarju S."/>
            <person name="Secka A."/>
            <person name="Antonio M."/>
            <person name="Oren A."/>
            <person name="Chaudhuri R.R."/>
            <person name="La Ragione R."/>
            <person name="Hildebrand F."/>
            <person name="Pallen M.J."/>
        </authorList>
    </citation>
    <scope>NUCLEOTIDE SEQUENCE</scope>
    <source>
        <strain evidence="9">ChiBcolR7-354</strain>
    </source>
</reference>
<dbReference type="GO" id="GO:0005886">
    <property type="term" value="C:plasma membrane"/>
    <property type="evidence" value="ECO:0007669"/>
    <property type="project" value="UniProtKB-SubCell"/>
</dbReference>
<dbReference type="Proteomes" id="UP000824262">
    <property type="component" value="Unassembled WGS sequence"/>
</dbReference>
<evidence type="ECO:0000259" key="8">
    <source>
        <dbReference type="PROSITE" id="PS50928"/>
    </source>
</evidence>
<evidence type="ECO:0000256" key="7">
    <source>
        <dbReference type="RuleBase" id="RU363032"/>
    </source>
</evidence>
<dbReference type="SUPFAM" id="SSF161098">
    <property type="entry name" value="MetI-like"/>
    <property type="match status" value="1"/>
</dbReference>
<evidence type="ECO:0000256" key="4">
    <source>
        <dbReference type="ARBA" id="ARBA00022692"/>
    </source>
</evidence>
<evidence type="ECO:0000313" key="10">
    <source>
        <dbReference type="Proteomes" id="UP000824262"/>
    </source>
</evidence>
<comment type="similarity">
    <text evidence="7">Belongs to the binding-protein-dependent transport system permease family.</text>
</comment>
<protein>
    <submittedName>
        <fullName evidence="9">ABC transporter permease</fullName>
    </submittedName>
</protein>
<dbReference type="CDD" id="cd06261">
    <property type="entry name" value="TM_PBP2"/>
    <property type="match status" value="1"/>
</dbReference>
<feature type="domain" description="ABC transmembrane type-1" evidence="8">
    <location>
        <begin position="68"/>
        <end position="248"/>
    </location>
</feature>